<feature type="non-terminal residue" evidence="1">
    <location>
        <position position="132"/>
    </location>
</feature>
<protein>
    <submittedName>
        <fullName evidence="1">Peptidase</fullName>
    </submittedName>
</protein>
<sequence length="132" mass="14457">MDELIELPRVTRSGIEDGGLMLRAGSYDEAANTIEVIWTTGATVRRYDWRRDGYIDEQLVVEPGAIRLDRLNGGAPFLNTHDAWTLDSVIGAVERGSVKIGKGQGTATVRLSRAPSHADIVQNIRDGIIQNV</sequence>
<comment type="caution">
    <text evidence="1">The sequence shown here is derived from an EMBL/GenBank/DDBJ whole genome shotgun (WGS) entry which is preliminary data.</text>
</comment>
<organism evidence="1 2">
    <name type="scientific">Rhodoplanes roseus</name>
    <dbReference type="NCBI Taxonomy" id="29409"/>
    <lineage>
        <taxon>Bacteria</taxon>
        <taxon>Pseudomonadati</taxon>
        <taxon>Pseudomonadota</taxon>
        <taxon>Alphaproteobacteria</taxon>
        <taxon>Hyphomicrobiales</taxon>
        <taxon>Nitrobacteraceae</taxon>
        <taxon>Rhodoplanes</taxon>
    </lineage>
</organism>
<dbReference type="AlphaFoldDB" id="A0A327KFH9"/>
<reference evidence="1 2" key="1">
    <citation type="submission" date="2017-07" db="EMBL/GenBank/DDBJ databases">
        <title>Draft Genome Sequences of Select Purple Nonsulfur Bacteria.</title>
        <authorList>
            <person name="Lasarre B."/>
            <person name="Mckinlay J.B."/>
        </authorList>
    </citation>
    <scope>NUCLEOTIDE SEQUENCE [LARGE SCALE GENOMIC DNA]</scope>
    <source>
        <strain evidence="1 2">DSM 5909</strain>
    </source>
</reference>
<accession>A0A327KFH9</accession>
<name>A0A327KFH9_9BRAD</name>
<proteinExistence type="predicted"/>
<dbReference type="EMBL" id="NPEX01000655">
    <property type="protein sequence ID" value="RAI33988.1"/>
    <property type="molecule type" value="Genomic_DNA"/>
</dbReference>
<evidence type="ECO:0000313" key="2">
    <source>
        <dbReference type="Proteomes" id="UP000249130"/>
    </source>
</evidence>
<dbReference type="Proteomes" id="UP000249130">
    <property type="component" value="Unassembled WGS sequence"/>
</dbReference>
<evidence type="ECO:0000313" key="1">
    <source>
        <dbReference type="EMBL" id="RAI33988.1"/>
    </source>
</evidence>
<gene>
    <name evidence="1" type="ORF">CH341_31585</name>
</gene>
<keyword evidence="2" id="KW-1185">Reference proteome</keyword>